<proteinExistence type="predicted"/>
<dbReference type="Pfam" id="PF00589">
    <property type="entry name" value="Phage_integrase"/>
    <property type="match status" value="1"/>
</dbReference>
<dbReference type="AlphaFoldDB" id="A0A2S4HF13"/>
<feature type="domain" description="Core-binding (CB)" evidence="6">
    <location>
        <begin position="1"/>
        <end position="73"/>
    </location>
</feature>
<keyword evidence="3" id="KW-0233">DNA recombination</keyword>
<dbReference type="PROSITE" id="PS51898">
    <property type="entry name" value="TYR_RECOMBINASE"/>
    <property type="match status" value="1"/>
</dbReference>
<name>A0A2S4HF13_9GAMM</name>
<sequence>MTDLDHYIRAATRDNTRLSYRAAVEHFESHWGGFLPATADSVARYLVDYANTLSVNTLRQRLAGLAAWHLDQGFPDPTKAPHVKKVLKGIAELHPVVPKQAKPIQLDQLTLLVSSFDHFIETGSPKEALQSIRDKALLLIGFWRAFRSDELARLSVEHIQAESGKGMDIFVPRSKGDHSRLGRRYKAPALKQLCPVEAYLDWVSAAQIKVGPVFRSINRWGHISEDALHPASIIGIIQQCCSRADIDEANLFSSHSLRRGFATWANAQGWDTKSLMEYVGWKDVQSAMRYIDSPDPFAQYRTETGIATVIAPIEQDEQKTIQTLLEVLLVLEPYSKLSKRTDRAKKLIEGYCLSPLSMNKVNLEGRHYEIMVEHSDYDSLDEILDELLHRMHEIASENQCMLEVSVRDPRTDKHWD</sequence>
<dbReference type="Gene3D" id="1.10.443.10">
    <property type="entry name" value="Intergrase catalytic core"/>
    <property type="match status" value="1"/>
</dbReference>
<reference evidence="7" key="1">
    <citation type="submission" date="2018-01" db="EMBL/GenBank/DDBJ databases">
        <authorList>
            <person name="Yu X.-D."/>
        </authorList>
    </citation>
    <scope>NUCLEOTIDE SEQUENCE</scope>
    <source>
        <strain evidence="7">ZX-21</strain>
    </source>
</reference>
<dbReference type="PANTHER" id="PTHR34605">
    <property type="entry name" value="PHAGE_INTEGRASE DOMAIN-CONTAINING PROTEIN"/>
    <property type="match status" value="1"/>
</dbReference>
<dbReference type="GO" id="GO:0003677">
    <property type="term" value="F:DNA binding"/>
    <property type="evidence" value="ECO:0007669"/>
    <property type="project" value="UniProtKB-UniRule"/>
</dbReference>
<dbReference type="InterPro" id="IPR010998">
    <property type="entry name" value="Integrase_recombinase_N"/>
</dbReference>
<dbReference type="Gene3D" id="1.10.150.130">
    <property type="match status" value="1"/>
</dbReference>
<dbReference type="Proteomes" id="UP000237222">
    <property type="component" value="Unassembled WGS sequence"/>
</dbReference>
<accession>A0A2S4HF13</accession>
<keyword evidence="1" id="KW-0229">DNA integration</keyword>
<dbReference type="InterPro" id="IPR011010">
    <property type="entry name" value="DNA_brk_join_enz"/>
</dbReference>
<evidence type="ECO:0000256" key="3">
    <source>
        <dbReference type="ARBA" id="ARBA00023172"/>
    </source>
</evidence>
<protein>
    <submittedName>
        <fullName evidence="7">Tn3 family resolvase</fullName>
    </submittedName>
</protein>
<evidence type="ECO:0000259" key="6">
    <source>
        <dbReference type="PROSITE" id="PS51900"/>
    </source>
</evidence>
<evidence type="ECO:0000313" key="8">
    <source>
        <dbReference type="Proteomes" id="UP000237222"/>
    </source>
</evidence>
<keyword evidence="2 4" id="KW-0238">DNA-binding</keyword>
<dbReference type="RefSeq" id="WP_008251029.1">
    <property type="nucleotide sequence ID" value="NZ_PQGG01000028.1"/>
</dbReference>
<dbReference type="GO" id="GO:0015074">
    <property type="term" value="P:DNA integration"/>
    <property type="evidence" value="ECO:0007669"/>
    <property type="project" value="UniProtKB-KW"/>
</dbReference>
<dbReference type="InterPro" id="IPR052925">
    <property type="entry name" value="Phage_Integrase-like_Recomb"/>
</dbReference>
<evidence type="ECO:0000256" key="4">
    <source>
        <dbReference type="PROSITE-ProRule" id="PRU01248"/>
    </source>
</evidence>
<organism evidence="7 8">
    <name type="scientific">Zhongshania marina</name>
    <dbReference type="NCBI Taxonomy" id="2304603"/>
    <lineage>
        <taxon>Bacteria</taxon>
        <taxon>Pseudomonadati</taxon>
        <taxon>Pseudomonadota</taxon>
        <taxon>Gammaproteobacteria</taxon>
        <taxon>Cellvibrionales</taxon>
        <taxon>Spongiibacteraceae</taxon>
        <taxon>Zhongshania</taxon>
    </lineage>
</organism>
<dbReference type="SUPFAM" id="SSF56349">
    <property type="entry name" value="DNA breaking-rejoining enzymes"/>
    <property type="match status" value="1"/>
</dbReference>
<dbReference type="GO" id="GO:0006310">
    <property type="term" value="P:DNA recombination"/>
    <property type="evidence" value="ECO:0007669"/>
    <property type="project" value="UniProtKB-KW"/>
</dbReference>
<gene>
    <name evidence="7" type="ORF">C0068_12220</name>
</gene>
<evidence type="ECO:0000256" key="2">
    <source>
        <dbReference type="ARBA" id="ARBA00023125"/>
    </source>
</evidence>
<evidence type="ECO:0000313" key="7">
    <source>
        <dbReference type="EMBL" id="POP52576.1"/>
    </source>
</evidence>
<dbReference type="InterPro" id="IPR002104">
    <property type="entry name" value="Integrase_catalytic"/>
</dbReference>
<dbReference type="PROSITE" id="PS51900">
    <property type="entry name" value="CB"/>
    <property type="match status" value="1"/>
</dbReference>
<evidence type="ECO:0000259" key="5">
    <source>
        <dbReference type="PROSITE" id="PS51898"/>
    </source>
</evidence>
<feature type="domain" description="Tyr recombinase" evidence="5">
    <location>
        <begin position="99"/>
        <end position="304"/>
    </location>
</feature>
<dbReference type="CDD" id="cd00799">
    <property type="entry name" value="INT_Cre_C"/>
    <property type="match status" value="1"/>
</dbReference>
<evidence type="ECO:0000256" key="1">
    <source>
        <dbReference type="ARBA" id="ARBA00022908"/>
    </source>
</evidence>
<dbReference type="InterPro" id="IPR044068">
    <property type="entry name" value="CB"/>
</dbReference>
<dbReference type="SUPFAM" id="SSF47823">
    <property type="entry name" value="lambda integrase-like, N-terminal domain"/>
    <property type="match status" value="1"/>
</dbReference>
<comment type="caution">
    <text evidence="7">The sequence shown here is derived from an EMBL/GenBank/DDBJ whole genome shotgun (WGS) entry which is preliminary data.</text>
</comment>
<dbReference type="InterPro" id="IPR013762">
    <property type="entry name" value="Integrase-like_cat_sf"/>
</dbReference>
<dbReference type="PANTHER" id="PTHR34605:SF4">
    <property type="entry name" value="DNA ADENINE METHYLTRANSFERASE"/>
    <property type="match status" value="1"/>
</dbReference>
<dbReference type="EMBL" id="PQGG01000028">
    <property type="protein sequence ID" value="POP52576.1"/>
    <property type="molecule type" value="Genomic_DNA"/>
</dbReference>
<dbReference type="OrthoDB" id="5914130at2"/>